<protein>
    <submittedName>
        <fullName evidence="1">Uncharacterized protein</fullName>
    </submittedName>
</protein>
<dbReference type="Proteomes" id="UP001185092">
    <property type="component" value="Unassembled WGS sequence"/>
</dbReference>
<dbReference type="AlphaFoldDB" id="A0AAE3XL91"/>
<organism evidence="1 2">
    <name type="scientific">Aureibacter tunicatorum</name>
    <dbReference type="NCBI Taxonomy" id="866807"/>
    <lineage>
        <taxon>Bacteria</taxon>
        <taxon>Pseudomonadati</taxon>
        <taxon>Bacteroidota</taxon>
        <taxon>Cytophagia</taxon>
        <taxon>Cytophagales</taxon>
        <taxon>Persicobacteraceae</taxon>
        <taxon>Aureibacter</taxon>
    </lineage>
</organism>
<dbReference type="EMBL" id="JAVDQD010000003">
    <property type="protein sequence ID" value="MDR6239961.1"/>
    <property type="molecule type" value="Genomic_DNA"/>
</dbReference>
<evidence type="ECO:0000313" key="1">
    <source>
        <dbReference type="EMBL" id="MDR6239961.1"/>
    </source>
</evidence>
<comment type="caution">
    <text evidence="1">The sequence shown here is derived from an EMBL/GenBank/DDBJ whole genome shotgun (WGS) entry which is preliminary data.</text>
</comment>
<name>A0AAE3XL91_9BACT</name>
<gene>
    <name evidence="1" type="ORF">HNQ88_003009</name>
</gene>
<evidence type="ECO:0000313" key="2">
    <source>
        <dbReference type="Proteomes" id="UP001185092"/>
    </source>
</evidence>
<accession>A0AAE3XL91</accession>
<reference evidence="1" key="1">
    <citation type="submission" date="2023-07" db="EMBL/GenBank/DDBJ databases">
        <title>Genomic Encyclopedia of Type Strains, Phase IV (KMG-IV): sequencing the most valuable type-strain genomes for metagenomic binning, comparative biology and taxonomic classification.</title>
        <authorList>
            <person name="Goeker M."/>
        </authorList>
    </citation>
    <scope>NUCLEOTIDE SEQUENCE</scope>
    <source>
        <strain evidence="1">DSM 26174</strain>
    </source>
</reference>
<sequence>MDKKSFSKNYDKSDEIYTRYKLLPYSIKGNIIKSITEKFAYHKNSFWNRLKKEKLSIEEINFINQKIKELTST</sequence>
<proteinExistence type="predicted"/>
<keyword evidence="2" id="KW-1185">Reference proteome</keyword>